<comment type="caution">
    <text evidence="4">The sequence shown here is derived from an EMBL/GenBank/DDBJ whole genome shotgun (WGS) entry which is preliminary data.</text>
</comment>
<dbReference type="Proteomes" id="UP000245464">
    <property type="component" value="Chromosome 6"/>
</dbReference>
<dbReference type="Gene3D" id="3.40.1350.10">
    <property type="match status" value="1"/>
</dbReference>
<sequence length="401" mass="44849">MRPSLLPPWLTQCSLLAWLPRATPHRVPRRIATTSAQNAAPVDIPKVPIPPKTTKHNSLESFIKYAKQAQVPTGTAVYIGTHYEYIVSLALMRLGFSTVRIGGKSDAGIDLIGHWVLAPLREPLPVIIQCKARKIPINPNHIRELEGSFHGIPYQWKKKEVFGLLVTTMKATKGVLEALSQSRCPLGFVLISRDGLIQQFAWNRAASEKGLEGVGVTVRHTPRALLPEEEQQQEDDESGKPKKRLAKFKNAGTVKDIQLTWMGSPIFPEREHLDQKTIELMRCIGPDSYGDPFVPGVQVPRRGRQAQLVEEKKNVPRPRGRPRTLYTEKVPSPRGGQIARVQKDHRGRPKGRKNRPKGENLVPEEEEQETEEAPEVSEIPRKRLGRPPGSKNKPKAPVDTG</sequence>
<dbReference type="PANTHER" id="PTHR28133">
    <property type="entry name" value="REQUIRED FOR RESPIRATORY GROWTH PROTEIN 7, MITOCHONDRIAL"/>
    <property type="match status" value="1"/>
</dbReference>
<dbReference type="PANTHER" id="PTHR28133:SF1">
    <property type="entry name" value="REQUIRED FOR RESPIRATORY GROWTH PROTEIN 7, MITOCHONDRIAL"/>
    <property type="match status" value="1"/>
</dbReference>
<dbReference type="AlphaFoldDB" id="A0A2W1GXS4"/>
<organism evidence="4 6">
    <name type="scientific">Pyrenophora tritici-repentis</name>
    <dbReference type="NCBI Taxonomy" id="45151"/>
    <lineage>
        <taxon>Eukaryota</taxon>
        <taxon>Fungi</taxon>
        <taxon>Dikarya</taxon>
        <taxon>Ascomycota</taxon>
        <taxon>Pezizomycotina</taxon>
        <taxon>Dothideomycetes</taxon>
        <taxon>Pleosporomycetidae</taxon>
        <taxon>Pleosporales</taxon>
        <taxon>Pleosporineae</taxon>
        <taxon>Pleosporaceae</taxon>
        <taxon>Pyrenophora</taxon>
    </lineage>
</organism>
<evidence type="ECO:0000313" key="5">
    <source>
        <dbReference type="EMBL" id="KAI1509312.1"/>
    </source>
</evidence>
<evidence type="ECO:0000313" key="6">
    <source>
        <dbReference type="Proteomes" id="UP000245464"/>
    </source>
</evidence>
<protein>
    <submittedName>
        <fullName evidence="5">DUF2034 containing protein</fullName>
    </submittedName>
    <submittedName>
        <fullName evidence="4">DUF2034 multi-domain protein</fullName>
    </submittedName>
</protein>
<dbReference type="EMBL" id="NRDI02000021">
    <property type="protein sequence ID" value="KAI1509312.1"/>
    <property type="molecule type" value="Genomic_DNA"/>
</dbReference>
<keyword evidence="7" id="KW-1185">Reference proteome</keyword>
<dbReference type="Pfam" id="PF10356">
    <property type="entry name" value="RRG7"/>
    <property type="match status" value="2"/>
</dbReference>
<dbReference type="Proteomes" id="UP000249757">
    <property type="component" value="Unassembled WGS sequence"/>
</dbReference>
<reference evidence="7" key="4">
    <citation type="journal article" date="2022" name="Microb. Genom.">
        <title>A global pangenome for the wheat fungal pathogen Pyrenophora tritici-repentis and prediction of effector protein structural homology.</title>
        <authorList>
            <person name="Moolhuijzen P.M."/>
            <person name="See P.T."/>
            <person name="Shi G."/>
            <person name="Powell H.R."/>
            <person name="Cockram J."/>
            <person name="Jorgensen L.N."/>
            <person name="Benslimane H."/>
            <person name="Strelkov S.E."/>
            <person name="Turner J."/>
            <person name="Liu Z."/>
            <person name="Moffat C.S."/>
        </authorList>
    </citation>
    <scope>NUCLEOTIDE SEQUENCE [LARGE SCALE GENOMIC DNA]</scope>
</reference>
<feature type="region of interest" description="Disordered" evidence="3">
    <location>
        <begin position="223"/>
        <end position="243"/>
    </location>
</feature>
<evidence type="ECO:0000256" key="1">
    <source>
        <dbReference type="ARBA" id="ARBA00004173"/>
    </source>
</evidence>
<keyword evidence="2" id="KW-0496">Mitochondrion</keyword>
<dbReference type="GO" id="GO:0003676">
    <property type="term" value="F:nucleic acid binding"/>
    <property type="evidence" value="ECO:0007669"/>
    <property type="project" value="InterPro"/>
</dbReference>
<reference evidence="5" key="3">
    <citation type="journal article" date="2022" name="bioRxiv">
        <title>A global pangenome for the wheat fungal pathogen Pyrenophora tritici-repentis and prediction of effector protein structural homology.</title>
        <authorList>
            <person name="Moolhuijzen P."/>
            <person name="See P.T."/>
            <person name="Shi G."/>
            <person name="Powell H.R."/>
            <person name="Cockram J."/>
            <person name="Jorgensen L.N."/>
            <person name="Benslimane H."/>
            <person name="Strelkov S.E."/>
            <person name="Turner J."/>
            <person name="Liu Z."/>
            <person name="Moffat C.S."/>
        </authorList>
    </citation>
    <scope>NUCLEOTIDE SEQUENCE</scope>
    <source>
        <strain evidence="5">86-124</strain>
    </source>
</reference>
<dbReference type="InterPro" id="IPR011335">
    <property type="entry name" value="Restrct_endonuc-II-like"/>
</dbReference>
<evidence type="ECO:0000256" key="2">
    <source>
        <dbReference type="ARBA" id="ARBA00023128"/>
    </source>
</evidence>
<evidence type="ECO:0000313" key="7">
    <source>
        <dbReference type="Proteomes" id="UP000249757"/>
    </source>
</evidence>
<dbReference type="EMBL" id="NQIK02000006">
    <property type="protein sequence ID" value="KAF7569797.1"/>
    <property type="molecule type" value="Genomic_DNA"/>
</dbReference>
<proteinExistence type="predicted"/>
<reference evidence="4 6" key="1">
    <citation type="journal article" date="2018" name="BMC Genomics">
        <title>Comparative genomics of the wheat fungal pathogen Pyrenophora tritici-repentis reveals chromosomal variations and genome plasticity.</title>
        <authorList>
            <person name="Moolhuijzen P."/>
            <person name="See P.T."/>
            <person name="Hane J.K."/>
            <person name="Shi G."/>
            <person name="Liu Z."/>
            <person name="Oliver R.P."/>
            <person name="Moffat C.S."/>
        </authorList>
    </citation>
    <scope>NUCLEOTIDE SEQUENCE [LARGE SCALE GENOMIC DNA]</scope>
    <source>
        <strain evidence="4">M4</strain>
    </source>
</reference>
<accession>A0A2W1GXS4</accession>
<gene>
    <name evidence="5" type="ORF">Ptr86124_011852</name>
    <name evidence="4" type="ORF">PtrM4_122120</name>
</gene>
<evidence type="ECO:0000313" key="4">
    <source>
        <dbReference type="EMBL" id="KAF7569797.1"/>
    </source>
</evidence>
<feature type="compositionally biased region" description="Acidic residues" evidence="3">
    <location>
        <begin position="227"/>
        <end position="237"/>
    </location>
</feature>
<dbReference type="OrthoDB" id="20734at2759"/>
<evidence type="ECO:0000256" key="3">
    <source>
        <dbReference type="SAM" id="MobiDB-lite"/>
    </source>
</evidence>
<dbReference type="GO" id="GO:0006302">
    <property type="term" value="P:double-strand break repair"/>
    <property type="evidence" value="ECO:0007669"/>
    <property type="project" value="UniProtKB-ARBA"/>
</dbReference>
<dbReference type="InterPro" id="IPR018828">
    <property type="entry name" value="RRG7"/>
</dbReference>
<comment type="subcellular location">
    <subcellularLocation>
        <location evidence="1">Mitochondrion</location>
    </subcellularLocation>
</comment>
<feature type="compositionally biased region" description="Basic residues" evidence="3">
    <location>
        <begin position="343"/>
        <end position="355"/>
    </location>
</feature>
<dbReference type="InterPro" id="IPR011856">
    <property type="entry name" value="tRNA_endonuc-like_dom_sf"/>
</dbReference>
<name>A0A2W1GXS4_9PLEO</name>
<dbReference type="GO" id="GO:0005739">
    <property type="term" value="C:mitochondrion"/>
    <property type="evidence" value="ECO:0007669"/>
    <property type="project" value="UniProtKB-SubCell"/>
</dbReference>
<feature type="region of interest" description="Disordered" evidence="3">
    <location>
        <begin position="287"/>
        <end position="401"/>
    </location>
</feature>
<reference evidence="5" key="2">
    <citation type="submission" date="2021-05" db="EMBL/GenBank/DDBJ databases">
        <authorList>
            <person name="Moolhuijzen P.M."/>
            <person name="Moffat C.S."/>
        </authorList>
    </citation>
    <scope>NUCLEOTIDE SEQUENCE</scope>
    <source>
        <strain evidence="5">86-124</strain>
    </source>
</reference>
<feature type="compositionally biased region" description="Acidic residues" evidence="3">
    <location>
        <begin position="362"/>
        <end position="375"/>
    </location>
</feature>
<dbReference type="SUPFAM" id="SSF52980">
    <property type="entry name" value="Restriction endonuclease-like"/>
    <property type="match status" value="1"/>
</dbReference>